<evidence type="ECO:0000313" key="4">
    <source>
        <dbReference type="Proteomes" id="UP000504609"/>
    </source>
</evidence>
<proteinExistence type="predicted"/>
<dbReference type="InterPro" id="IPR007112">
    <property type="entry name" value="Expansin/allergen_DPBB_dom"/>
</dbReference>
<keyword evidence="4" id="KW-1185">Reference proteome</keyword>
<dbReference type="RefSeq" id="XP_022928451.1">
    <property type="nucleotide sequence ID" value="XM_023072683.1"/>
</dbReference>
<reference evidence="5" key="1">
    <citation type="submission" date="2025-08" db="UniProtKB">
        <authorList>
            <consortium name="RefSeq"/>
        </authorList>
    </citation>
    <scope>IDENTIFICATION</scope>
    <source>
        <tissue evidence="5">Young leaves</tissue>
    </source>
</reference>
<evidence type="ECO:0000256" key="1">
    <source>
        <dbReference type="SAM" id="MobiDB-lite"/>
    </source>
</evidence>
<evidence type="ECO:0000259" key="3">
    <source>
        <dbReference type="PROSITE" id="PS50842"/>
    </source>
</evidence>
<feature type="domain" description="Expansin-like EG45" evidence="3">
    <location>
        <begin position="39"/>
        <end position="144"/>
    </location>
</feature>
<dbReference type="InterPro" id="IPR009009">
    <property type="entry name" value="RlpA-like_DPBB"/>
</dbReference>
<gene>
    <name evidence="5" type="primary">LOC111435259</name>
</gene>
<accession>A0A6J1EKB8</accession>
<dbReference type="PANTHER" id="PTHR31692:SF4">
    <property type="entry name" value="EXPANSIN-LIKE A1-RELATED"/>
    <property type="match status" value="1"/>
</dbReference>
<dbReference type="InterPro" id="IPR036908">
    <property type="entry name" value="RlpA-like_sf"/>
</dbReference>
<dbReference type="GeneID" id="111435259"/>
<dbReference type="InterPro" id="IPR007118">
    <property type="entry name" value="Expan_Lol_pI"/>
</dbReference>
<feature type="compositionally biased region" description="Gly residues" evidence="1">
    <location>
        <begin position="185"/>
        <end position="197"/>
    </location>
</feature>
<dbReference type="Gene3D" id="2.60.40.760">
    <property type="entry name" value="Expansin, cellulose-binding-like domain"/>
    <property type="match status" value="1"/>
</dbReference>
<feature type="compositionally biased region" description="Basic and acidic residues" evidence="1">
    <location>
        <begin position="201"/>
        <end position="210"/>
    </location>
</feature>
<dbReference type="CDD" id="cd22276">
    <property type="entry name" value="DPBB_EXLA_N"/>
    <property type="match status" value="1"/>
</dbReference>
<feature type="chain" id="PRO_5026650892" evidence="2">
    <location>
        <begin position="19"/>
        <end position="242"/>
    </location>
</feature>
<dbReference type="Gene3D" id="2.40.40.10">
    <property type="entry name" value="RlpA-like domain"/>
    <property type="match status" value="1"/>
</dbReference>
<dbReference type="PROSITE" id="PS50842">
    <property type="entry name" value="EXPANSIN_EG45"/>
    <property type="match status" value="1"/>
</dbReference>
<dbReference type="GO" id="GO:0005576">
    <property type="term" value="C:extracellular region"/>
    <property type="evidence" value="ECO:0007669"/>
    <property type="project" value="InterPro"/>
</dbReference>
<dbReference type="PRINTS" id="PR01225">
    <property type="entry name" value="EXPANSNFAMLY"/>
</dbReference>
<evidence type="ECO:0000256" key="2">
    <source>
        <dbReference type="SAM" id="SignalP"/>
    </source>
</evidence>
<dbReference type="GO" id="GO:0009505">
    <property type="term" value="C:plant-type cell wall"/>
    <property type="evidence" value="ECO:0007669"/>
    <property type="project" value="TreeGrafter"/>
</dbReference>
<dbReference type="InterPro" id="IPR036749">
    <property type="entry name" value="Expansin_CBD_sf"/>
</dbReference>
<name>A0A6J1EKB8_CUCMO</name>
<feature type="compositionally biased region" description="Gly residues" evidence="1">
    <location>
        <begin position="212"/>
        <end position="221"/>
    </location>
</feature>
<dbReference type="PANTHER" id="PTHR31692">
    <property type="entry name" value="EXPANSIN-B3"/>
    <property type="match status" value="1"/>
</dbReference>
<keyword evidence="2" id="KW-0732">Signal</keyword>
<dbReference type="SUPFAM" id="SSF50685">
    <property type="entry name" value="Barwin-like endoglucanases"/>
    <property type="match status" value="1"/>
</dbReference>
<feature type="region of interest" description="Disordered" evidence="1">
    <location>
        <begin position="185"/>
        <end position="225"/>
    </location>
</feature>
<dbReference type="AlphaFoldDB" id="A0A6J1EKB8"/>
<dbReference type="Pfam" id="PF03330">
    <property type="entry name" value="DPBB_1"/>
    <property type="match status" value="1"/>
</dbReference>
<dbReference type="GO" id="GO:0009506">
    <property type="term" value="C:plasmodesma"/>
    <property type="evidence" value="ECO:0007669"/>
    <property type="project" value="TreeGrafter"/>
</dbReference>
<dbReference type="Proteomes" id="UP000504609">
    <property type="component" value="Unplaced"/>
</dbReference>
<protein>
    <submittedName>
        <fullName evidence="5">Expansin-like A1 isoform X2</fullName>
    </submittedName>
</protein>
<feature type="signal peptide" evidence="2">
    <location>
        <begin position="1"/>
        <end position="18"/>
    </location>
</feature>
<evidence type="ECO:0000313" key="5">
    <source>
        <dbReference type="RefSeq" id="XP_022928451.1"/>
    </source>
</evidence>
<organism evidence="4 5">
    <name type="scientific">Cucurbita moschata</name>
    <name type="common">Winter crookneck squash</name>
    <name type="synonym">Cucurbita pepo var. moschata</name>
    <dbReference type="NCBI Taxonomy" id="3662"/>
    <lineage>
        <taxon>Eukaryota</taxon>
        <taxon>Viridiplantae</taxon>
        <taxon>Streptophyta</taxon>
        <taxon>Embryophyta</taxon>
        <taxon>Tracheophyta</taxon>
        <taxon>Spermatophyta</taxon>
        <taxon>Magnoliopsida</taxon>
        <taxon>eudicotyledons</taxon>
        <taxon>Gunneridae</taxon>
        <taxon>Pentapetalae</taxon>
        <taxon>rosids</taxon>
        <taxon>fabids</taxon>
        <taxon>Cucurbitales</taxon>
        <taxon>Cucurbitaceae</taxon>
        <taxon>Cucurbiteae</taxon>
        <taxon>Cucurbita</taxon>
    </lineage>
</organism>
<sequence length="242" mass="26232">MGLFLCLLLFFLASSASACDRCLHHSKTAYISNDSTLSSGACGYGSLALGFLDGHLAAGVPSLYKEGVRCGACYQMRCKDKKLCSTSGTKLILTDLNLHTNRTDLVLSKKAFSALAQKGQHYNIFKRTTLDVEYKRIPCEYKKQNLSVRIEESSQKPHHMAVKFLYQGGLGKYVLHEQKAWDGGVGNRHGTGGGGGVSTKSDFRVRRDVGDSGAGGSGGLEAGDDLRPWSSDGCHCQRTREL</sequence>